<organism evidence="10 11">
    <name type="scientific">Liquorilactobacillus hordei</name>
    <dbReference type="NCBI Taxonomy" id="468911"/>
    <lineage>
        <taxon>Bacteria</taxon>
        <taxon>Bacillati</taxon>
        <taxon>Bacillota</taxon>
        <taxon>Bacilli</taxon>
        <taxon>Lactobacillales</taxon>
        <taxon>Lactobacillaceae</taxon>
        <taxon>Liquorilactobacillus</taxon>
    </lineage>
</organism>
<dbReference type="EMBL" id="CP018176">
    <property type="protein sequence ID" value="AUJ30387.1"/>
    <property type="molecule type" value="Genomic_DNA"/>
</dbReference>
<keyword evidence="6" id="KW-1278">Translocase</keyword>
<dbReference type="PANTHER" id="PTHR43553">
    <property type="entry name" value="HEAVY METAL TRANSPORTER"/>
    <property type="match status" value="1"/>
</dbReference>
<proteinExistence type="inferred from homology"/>
<comment type="subcellular location">
    <subcellularLocation>
        <location evidence="1 8">Cell membrane</location>
        <topology evidence="1 8">Peripheral membrane protein</topology>
    </subcellularLocation>
</comment>
<dbReference type="InterPro" id="IPR015856">
    <property type="entry name" value="ABC_transpr_CbiO/EcfA_su"/>
</dbReference>
<dbReference type="KEGG" id="lhw:BSQ49_09455"/>
<evidence type="ECO:0000256" key="1">
    <source>
        <dbReference type="ARBA" id="ARBA00004202"/>
    </source>
</evidence>
<protein>
    <recommendedName>
        <fullName evidence="8">Energy-coupling factor transporter ATP-binding protein EcfA2</fullName>
        <ecNumber evidence="8">7.-.-.-</ecNumber>
    </recommendedName>
</protein>
<evidence type="ECO:0000256" key="6">
    <source>
        <dbReference type="ARBA" id="ARBA00022967"/>
    </source>
</evidence>
<keyword evidence="7 8" id="KW-0472">Membrane</keyword>
<dbReference type="CDD" id="cd03225">
    <property type="entry name" value="ABC_cobalt_CbiO_domain1"/>
    <property type="match status" value="1"/>
</dbReference>
<dbReference type="FunFam" id="3.40.50.300:FF:000224">
    <property type="entry name" value="Energy-coupling factor transporter ATP-binding protein EcfA"/>
    <property type="match status" value="1"/>
</dbReference>
<evidence type="ECO:0000256" key="4">
    <source>
        <dbReference type="ARBA" id="ARBA00022741"/>
    </source>
</evidence>
<dbReference type="InterPro" id="IPR003439">
    <property type="entry name" value="ABC_transporter-like_ATP-bd"/>
</dbReference>
<dbReference type="Pfam" id="PF00005">
    <property type="entry name" value="ABC_tran"/>
    <property type="match status" value="1"/>
</dbReference>
<keyword evidence="3 8" id="KW-1003">Cell membrane</keyword>
<dbReference type="GO" id="GO:0043190">
    <property type="term" value="C:ATP-binding cassette (ABC) transporter complex"/>
    <property type="evidence" value="ECO:0007669"/>
    <property type="project" value="TreeGrafter"/>
</dbReference>
<reference evidence="10 11" key="1">
    <citation type="submission" date="2016-11" db="EMBL/GenBank/DDBJ databases">
        <title>Interaction between Lactobacillus species and yeast in water kefir.</title>
        <authorList>
            <person name="Behr J."/>
            <person name="Xu D."/>
            <person name="Vogel R.F."/>
        </authorList>
    </citation>
    <scope>NUCLEOTIDE SEQUENCE [LARGE SCALE GENOMIC DNA]</scope>
    <source>
        <strain evidence="10 11">TMW 1.1822</strain>
    </source>
</reference>
<gene>
    <name evidence="10" type="ORF">BSQ49_09455</name>
</gene>
<evidence type="ECO:0000256" key="5">
    <source>
        <dbReference type="ARBA" id="ARBA00022840"/>
    </source>
</evidence>
<dbReference type="SMART" id="SM00382">
    <property type="entry name" value="AAA"/>
    <property type="match status" value="1"/>
</dbReference>
<dbReference type="InterPro" id="IPR050095">
    <property type="entry name" value="ECF_ABC_transporter_ATP-bd"/>
</dbReference>
<evidence type="ECO:0000256" key="2">
    <source>
        <dbReference type="ARBA" id="ARBA00022448"/>
    </source>
</evidence>
<name>A0A3S6QVT9_9LACO</name>
<evidence type="ECO:0000256" key="8">
    <source>
        <dbReference type="RuleBase" id="RU365104"/>
    </source>
</evidence>
<comment type="function">
    <text evidence="8">ATP-binding (A) component of a common energy-coupling factor (ECF) ABC-transporter complex.</text>
</comment>
<sequence length="285" mass="31892">MNLLKIDNIQYSYGKKTPFKKAALKNISLEIGSNEFIGIIGHTGSGKSTLLKICNGLLKPDKGRILYKGKDVWGKEFNLKHLHFEVGVSFQYPEHQLFCETVKKDIAYGLVNKGVPSEEQEEKIKQVLKIVGLQESYLKKSPFKLSGGEMRKVALAGTMVLEPEVLILDEPTAGLDPKTTKQVYESLKEYQNKTKSSIIVVSHSMEDVSEYAKRLIVLDDGNLLLSGTPAQVFSNAEKLRDAGLDVPITTSILNMLAQENLSVNTNIYRYEDTKNEIIRLLKDVN</sequence>
<dbReference type="GO" id="GO:0042626">
    <property type="term" value="F:ATPase-coupled transmembrane transporter activity"/>
    <property type="evidence" value="ECO:0007669"/>
    <property type="project" value="TreeGrafter"/>
</dbReference>
<comment type="similarity">
    <text evidence="8">Belongs to the ABC transporter superfamily. Energy-coupling factor EcfA family.</text>
</comment>
<dbReference type="SUPFAM" id="SSF52540">
    <property type="entry name" value="P-loop containing nucleoside triphosphate hydrolases"/>
    <property type="match status" value="1"/>
</dbReference>
<feature type="domain" description="ABC transporter" evidence="9">
    <location>
        <begin position="4"/>
        <end position="245"/>
    </location>
</feature>
<evidence type="ECO:0000313" key="10">
    <source>
        <dbReference type="EMBL" id="AUJ30387.1"/>
    </source>
</evidence>
<dbReference type="PROSITE" id="PS50893">
    <property type="entry name" value="ABC_TRANSPORTER_2"/>
    <property type="match status" value="1"/>
</dbReference>
<evidence type="ECO:0000259" key="9">
    <source>
        <dbReference type="PROSITE" id="PS50893"/>
    </source>
</evidence>
<evidence type="ECO:0000256" key="7">
    <source>
        <dbReference type="ARBA" id="ARBA00023136"/>
    </source>
</evidence>
<dbReference type="RefSeq" id="WP_141054492.1">
    <property type="nucleotide sequence ID" value="NZ_CP018176.1"/>
</dbReference>
<dbReference type="InterPro" id="IPR030946">
    <property type="entry name" value="EcfA2"/>
</dbReference>
<keyword evidence="5 8" id="KW-0067">ATP-binding</keyword>
<dbReference type="Proteomes" id="UP000314960">
    <property type="component" value="Chromosome"/>
</dbReference>
<evidence type="ECO:0000313" key="11">
    <source>
        <dbReference type="Proteomes" id="UP000314960"/>
    </source>
</evidence>
<dbReference type="InterPro" id="IPR027417">
    <property type="entry name" value="P-loop_NTPase"/>
</dbReference>
<dbReference type="AlphaFoldDB" id="A0A3S6QVT9"/>
<dbReference type="GO" id="GO:0016887">
    <property type="term" value="F:ATP hydrolysis activity"/>
    <property type="evidence" value="ECO:0007669"/>
    <property type="project" value="InterPro"/>
</dbReference>
<dbReference type="GO" id="GO:0005524">
    <property type="term" value="F:ATP binding"/>
    <property type="evidence" value="ECO:0007669"/>
    <property type="project" value="UniProtKB-UniRule"/>
</dbReference>
<dbReference type="Gene3D" id="3.40.50.300">
    <property type="entry name" value="P-loop containing nucleotide triphosphate hydrolases"/>
    <property type="match status" value="1"/>
</dbReference>
<comment type="subunit">
    <text evidence="8">Forms a stable energy-coupling factor (ECF) transporter complex composed of 2 membrane-embedded substrate-binding proteins (S component), 2 ATP-binding proteins (A component) and 2 transmembrane proteins (T component).</text>
</comment>
<dbReference type="PANTHER" id="PTHR43553:SF27">
    <property type="entry name" value="ENERGY-COUPLING FACTOR TRANSPORTER ATP-BINDING PROTEIN ECFA2"/>
    <property type="match status" value="1"/>
</dbReference>
<dbReference type="InterPro" id="IPR003593">
    <property type="entry name" value="AAA+_ATPase"/>
</dbReference>
<accession>A0A3S6QVT9</accession>
<keyword evidence="4 8" id="KW-0547">Nucleotide-binding</keyword>
<evidence type="ECO:0000256" key="3">
    <source>
        <dbReference type="ARBA" id="ARBA00022475"/>
    </source>
</evidence>
<dbReference type="InterPro" id="IPR017871">
    <property type="entry name" value="ABC_transporter-like_CS"/>
</dbReference>
<dbReference type="NCBIfam" id="TIGR04521">
    <property type="entry name" value="ECF_ATPase_2"/>
    <property type="match status" value="1"/>
</dbReference>
<dbReference type="PROSITE" id="PS00211">
    <property type="entry name" value="ABC_TRANSPORTER_1"/>
    <property type="match status" value="1"/>
</dbReference>
<dbReference type="EC" id="7.-.-.-" evidence="8"/>
<keyword evidence="2 8" id="KW-0813">Transport</keyword>